<accession>K9EEN3</accession>
<dbReference type="SUPFAM" id="SSF52540">
    <property type="entry name" value="P-loop containing nucleoside triphosphate hydrolases"/>
    <property type="match status" value="1"/>
</dbReference>
<evidence type="ECO:0000259" key="2">
    <source>
        <dbReference type="Pfam" id="PF04851"/>
    </source>
</evidence>
<dbReference type="InterPro" id="IPR006935">
    <property type="entry name" value="Helicase/UvrB_N"/>
</dbReference>
<dbReference type="PATRIC" id="fig|883066.3.peg.943"/>
<dbReference type="Proteomes" id="UP000009888">
    <property type="component" value="Unassembled WGS sequence"/>
</dbReference>
<organism evidence="3 4">
    <name type="scientific">Actinobaculum massiliense ACS-171-V-Col2</name>
    <dbReference type="NCBI Taxonomy" id="883066"/>
    <lineage>
        <taxon>Bacteria</taxon>
        <taxon>Bacillati</taxon>
        <taxon>Actinomycetota</taxon>
        <taxon>Actinomycetes</taxon>
        <taxon>Actinomycetales</taxon>
        <taxon>Actinomycetaceae</taxon>
        <taxon>Actinobaculum</taxon>
    </lineage>
</organism>
<dbReference type="GO" id="GO:0005524">
    <property type="term" value="F:ATP binding"/>
    <property type="evidence" value="ECO:0007669"/>
    <property type="project" value="InterPro"/>
</dbReference>
<dbReference type="Gene3D" id="3.40.50.300">
    <property type="entry name" value="P-loop containing nucleotide triphosphate hydrolases"/>
    <property type="match status" value="1"/>
</dbReference>
<dbReference type="GO" id="GO:0003677">
    <property type="term" value="F:DNA binding"/>
    <property type="evidence" value="ECO:0007669"/>
    <property type="project" value="InterPro"/>
</dbReference>
<feature type="domain" description="Helicase/UvrB N-terminal" evidence="2">
    <location>
        <begin position="129"/>
        <end position="284"/>
    </location>
</feature>
<dbReference type="Pfam" id="PF04851">
    <property type="entry name" value="ResIII"/>
    <property type="match status" value="1"/>
</dbReference>
<dbReference type="STRING" id="202789.GCA_001457435_01217"/>
<evidence type="ECO:0000313" key="3">
    <source>
        <dbReference type="EMBL" id="EKU95143.1"/>
    </source>
</evidence>
<dbReference type="EMBL" id="AGWL01000005">
    <property type="protein sequence ID" value="EKU95143.1"/>
    <property type="molecule type" value="Genomic_DNA"/>
</dbReference>
<evidence type="ECO:0000313" key="4">
    <source>
        <dbReference type="Proteomes" id="UP000009888"/>
    </source>
</evidence>
<dbReference type="InterPro" id="IPR027417">
    <property type="entry name" value="P-loop_NTPase"/>
</dbReference>
<evidence type="ECO:0000256" key="1">
    <source>
        <dbReference type="SAM" id="MobiDB-lite"/>
    </source>
</evidence>
<dbReference type="AlphaFoldDB" id="K9EEN3"/>
<keyword evidence="4" id="KW-1185">Reference proteome</keyword>
<protein>
    <recommendedName>
        <fullName evidence="2">Helicase/UvrB N-terminal domain-containing protein</fullName>
    </recommendedName>
</protein>
<feature type="compositionally biased region" description="Basic and acidic residues" evidence="1">
    <location>
        <begin position="723"/>
        <end position="742"/>
    </location>
</feature>
<dbReference type="GO" id="GO:0016787">
    <property type="term" value="F:hydrolase activity"/>
    <property type="evidence" value="ECO:0007669"/>
    <property type="project" value="InterPro"/>
</dbReference>
<gene>
    <name evidence="3" type="ORF">HMPREF9233_00904</name>
</gene>
<comment type="caution">
    <text evidence="3">The sequence shown here is derived from an EMBL/GenBank/DDBJ whole genome shotgun (WGS) entry which is preliminary data.</text>
</comment>
<dbReference type="eggNOG" id="COG1061">
    <property type="taxonomic scope" value="Bacteria"/>
</dbReference>
<reference evidence="3 4" key="1">
    <citation type="submission" date="2012-09" db="EMBL/GenBank/DDBJ databases">
        <title>The Genome Sequence of Actinobaculum massiliae ACS-171-V-COL2.</title>
        <authorList>
            <consortium name="The Broad Institute Genome Sequencing Platform"/>
            <person name="Earl A."/>
            <person name="Ward D."/>
            <person name="Feldgarden M."/>
            <person name="Gevers D."/>
            <person name="Saerens B."/>
            <person name="Vaneechoutte M."/>
            <person name="Walker B."/>
            <person name="Young S.K."/>
            <person name="Zeng Q."/>
            <person name="Gargeya S."/>
            <person name="Fitzgerald M."/>
            <person name="Haas B."/>
            <person name="Abouelleil A."/>
            <person name="Alvarado L."/>
            <person name="Arachchi H.M."/>
            <person name="Berlin A."/>
            <person name="Chapman S.B."/>
            <person name="Goldberg J."/>
            <person name="Griggs A."/>
            <person name="Gujja S."/>
            <person name="Hansen M."/>
            <person name="Howarth C."/>
            <person name="Imamovic A."/>
            <person name="Larimer J."/>
            <person name="McCowen C."/>
            <person name="Montmayeur A."/>
            <person name="Murphy C."/>
            <person name="Neiman D."/>
            <person name="Pearson M."/>
            <person name="Priest M."/>
            <person name="Roberts A."/>
            <person name="Saif S."/>
            <person name="Shea T."/>
            <person name="Sisk P."/>
            <person name="Sykes S."/>
            <person name="Wortman J."/>
            <person name="Nusbaum C."/>
            <person name="Birren B."/>
        </authorList>
    </citation>
    <scope>NUCLEOTIDE SEQUENCE [LARGE SCALE GENOMIC DNA]</scope>
    <source>
        <strain evidence="4">ACS-171-V-Col2</strain>
    </source>
</reference>
<dbReference type="HOGENOM" id="CLU_014749_0_0_11"/>
<name>K9EEN3_9ACTO</name>
<dbReference type="RefSeq" id="WP_007001110.1">
    <property type="nucleotide sequence ID" value="NZ_JH992955.1"/>
</dbReference>
<feature type="region of interest" description="Disordered" evidence="1">
    <location>
        <begin position="720"/>
        <end position="742"/>
    </location>
</feature>
<sequence length="855" mass="97576">MSSPDVLFPSKPSPQLRIYAWSPKYPPAGYEGLIKIGQTTKQNVNDRIRESQGQMQQAYTLHIDEPAERNDGSIIRDTDVIRRLVAKGFENPHFGSAREWVRTTPEAVLSAITELRSGKALSHHRYQSFAMRPEQEAAVRKTLTYYRSIWEEDPTATPRFLWNAKMRFGKTFTTYQLAKRMRAKRVLVATFKPAVQDAWKEDLESHVDFEGWEYRNASSSRGLLEMDPEIPVVYFGSFQDLLGKDRNTRKYKAKNDWIHRVHWDLVVFDEYHFGAWRESAKELFEGEDPEEIQKEFSSSLETDFDTFDEELDELGNKENDFLPIGTKAFLYLSGTPFRALATGEFIEEQIFNWTYTDEQRAKQHWEVDHPGEQNPYRSLPELRLMTYQMPDDIISVANEGEFDEFDLNEFFSATGAGKAARFKHASEVQKWLDLIRGDHAPTQLDALRAGERPPLPYADVRLLPYLQHSMWYLPSVAACYAMANLLKSRNNTYWHDYQVLVVAGPAAGVGVAALPPVRQAIGDGHETNTITLTCGKLTTGVTVKQWSAILMLRNLGKPETYFQAAFRVQSPWSIKNPDGDDPSREEVLKPVAFIFDFAPTRALRQVAEYASGLHPQASNPEKAVEDLTNFLPVLAYDGANMTQVDAGGILDIAMSGTSATLLARKWESAILVNVDNSTLRRILNNERALEAIMNIEGFRALGNNVLETIINKSESVSHKRKSKGEELSRQEKKELSQEEKEYRSKRKQVQEKLIKFATRIPAFMYLTDFRENTLQDVITKIEPDLFKVVTGLSVEDFHLLVNLGVFNSIHMNQAVFAFRRYEDASLSYTGIRSHKDLRKVGLFDTVITLETEDSP</sequence>
<proteinExistence type="predicted"/>